<keyword evidence="3" id="KW-1185">Reference proteome</keyword>
<protein>
    <submittedName>
        <fullName evidence="2">Uncharacterized protein</fullName>
    </submittedName>
</protein>
<dbReference type="EMBL" id="JAAAHW010009363">
    <property type="protein sequence ID" value="KAF9942374.1"/>
    <property type="molecule type" value="Genomic_DNA"/>
</dbReference>
<dbReference type="Proteomes" id="UP000749646">
    <property type="component" value="Unassembled WGS sequence"/>
</dbReference>
<feature type="compositionally biased region" description="Polar residues" evidence="1">
    <location>
        <begin position="31"/>
        <end position="42"/>
    </location>
</feature>
<dbReference type="AlphaFoldDB" id="A0A9P6IP82"/>
<evidence type="ECO:0000313" key="2">
    <source>
        <dbReference type="EMBL" id="KAF9942374.1"/>
    </source>
</evidence>
<dbReference type="OrthoDB" id="2445865at2759"/>
<sequence>MSSVTLSNWCDRMKSMLTSFRGHNGEKRQESIPSYKSASKTTSGKRRKALIKLPWKKRTKATQILSSSNVHSEHIECPLQAMNHSMINIQDHTITSTTVNEYHAALQRRDGQNDWAYRLVDASSYNNSALGILPSIYGGDHGIDDDSDNDSLTDEYDGNSSKRYRPSFRYRLHYGPLVENIENMSDEFKSLLHHETESAQLLEEKQPHGLDSEVSQHRVSTRLPNPSDETLCEVPDLPQAPVLAPCFKASGGECHLVTIPSPVISAATRSIFSAPSLPKIFSCKRVAPVLQDTSYDVVAQEDPSENLYLGFKANSQRIRHLEHPIFIKQHHQKYTETCSKDQERHHVLGEGEKCTRRQMNAKQLRLSRSGLFKECGINDQDGFHGTYDRDDIRSPLGYAETPRTTTFRNWLNGLEKDPVSGHGARTLGRESWLWIPYFATVDFGHAPVDKRASLFSLLSIQVSKPGRFAERTWDEKHEGVLGR</sequence>
<comment type="caution">
    <text evidence="2">The sequence shown here is derived from an EMBL/GenBank/DDBJ whole genome shotgun (WGS) entry which is preliminary data.</text>
</comment>
<organism evidence="2 3">
    <name type="scientific">Modicella reniformis</name>
    <dbReference type="NCBI Taxonomy" id="1440133"/>
    <lineage>
        <taxon>Eukaryota</taxon>
        <taxon>Fungi</taxon>
        <taxon>Fungi incertae sedis</taxon>
        <taxon>Mucoromycota</taxon>
        <taxon>Mortierellomycotina</taxon>
        <taxon>Mortierellomycetes</taxon>
        <taxon>Mortierellales</taxon>
        <taxon>Mortierellaceae</taxon>
        <taxon>Modicella</taxon>
    </lineage>
</organism>
<proteinExistence type="predicted"/>
<reference evidence="2" key="1">
    <citation type="journal article" date="2020" name="Fungal Divers.">
        <title>Resolving the Mortierellaceae phylogeny through synthesis of multi-gene phylogenetics and phylogenomics.</title>
        <authorList>
            <person name="Vandepol N."/>
            <person name="Liber J."/>
            <person name="Desiro A."/>
            <person name="Na H."/>
            <person name="Kennedy M."/>
            <person name="Barry K."/>
            <person name="Grigoriev I.V."/>
            <person name="Miller A.N."/>
            <person name="O'Donnell K."/>
            <person name="Stajich J.E."/>
            <person name="Bonito G."/>
        </authorList>
    </citation>
    <scope>NUCLEOTIDE SEQUENCE</scope>
    <source>
        <strain evidence="2">MES-2147</strain>
    </source>
</reference>
<name>A0A9P6IP82_9FUNG</name>
<gene>
    <name evidence="2" type="ORF">BGZ65_002496</name>
</gene>
<evidence type="ECO:0000256" key="1">
    <source>
        <dbReference type="SAM" id="MobiDB-lite"/>
    </source>
</evidence>
<accession>A0A9P6IP82</accession>
<feature type="region of interest" description="Disordered" evidence="1">
    <location>
        <begin position="20"/>
        <end position="43"/>
    </location>
</feature>
<evidence type="ECO:0000313" key="3">
    <source>
        <dbReference type="Proteomes" id="UP000749646"/>
    </source>
</evidence>